<name>A0AAP0BW72_9ASPA</name>
<protein>
    <submittedName>
        <fullName evidence="1">Uncharacterized protein</fullName>
    </submittedName>
</protein>
<evidence type="ECO:0000313" key="1">
    <source>
        <dbReference type="EMBL" id="KAK8952208.1"/>
    </source>
</evidence>
<dbReference type="AlphaFoldDB" id="A0AAP0BW72"/>
<dbReference type="PANTHER" id="PTHR35744:SF4">
    <property type="entry name" value="OS04G0464600 PROTEIN"/>
    <property type="match status" value="1"/>
</dbReference>
<sequence>MLSLFHRISDQFSSLPVRRIHNTLVATSSRAGTGVRGPPVAVFWDLNNMPPNSINPYDAVVPLLLAAYSLGHLRFTVAHATPQTLRRNPAATVASRLQESGASEPCVCRVCAPSVKLSKSSEPG</sequence>
<evidence type="ECO:0000313" key="2">
    <source>
        <dbReference type="Proteomes" id="UP001418222"/>
    </source>
</evidence>
<gene>
    <name evidence="1" type="ORF">KSP39_PZI003717</name>
</gene>
<dbReference type="PANTHER" id="PTHR35744">
    <property type="entry name" value="C2H2-TYPE DOMAIN-CONTAINING PROTEIN"/>
    <property type="match status" value="1"/>
</dbReference>
<comment type="caution">
    <text evidence="1">The sequence shown here is derived from an EMBL/GenBank/DDBJ whole genome shotgun (WGS) entry which is preliminary data.</text>
</comment>
<keyword evidence="2" id="KW-1185">Reference proteome</keyword>
<reference evidence="1 2" key="1">
    <citation type="journal article" date="2022" name="Nat. Plants">
        <title>Genomes of leafy and leafless Platanthera orchids illuminate the evolution of mycoheterotrophy.</title>
        <authorList>
            <person name="Li M.H."/>
            <person name="Liu K.W."/>
            <person name="Li Z."/>
            <person name="Lu H.C."/>
            <person name="Ye Q.L."/>
            <person name="Zhang D."/>
            <person name="Wang J.Y."/>
            <person name="Li Y.F."/>
            <person name="Zhong Z.M."/>
            <person name="Liu X."/>
            <person name="Yu X."/>
            <person name="Liu D.K."/>
            <person name="Tu X.D."/>
            <person name="Liu B."/>
            <person name="Hao Y."/>
            <person name="Liao X.Y."/>
            <person name="Jiang Y.T."/>
            <person name="Sun W.H."/>
            <person name="Chen J."/>
            <person name="Chen Y.Q."/>
            <person name="Ai Y."/>
            <person name="Zhai J.W."/>
            <person name="Wu S.S."/>
            <person name="Zhou Z."/>
            <person name="Hsiao Y.Y."/>
            <person name="Wu W.L."/>
            <person name="Chen Y.Y."/>
            <person name="Lin Y.F."/>
            <person name="Hsu J.L."/>
            <person name="Li C.Y."/>
            <person name="Wang Z.W."/>
            <person name="Zhao X."/>
            <person name="Zhong W.Y."/>
            <person name="Ma X.K."/>
            <person name="Ma L."/>
            <person name="Huang J."/>
            <person name="Chen G.Z."/>
            <person name="Huang M.Z."/>
            <person name="Huang L."/>
            <person name="Peng D.H."/>
            <person name="Luo Y.B."/>
            <person name="Zou S.Q."/>
            <person name="Chen S.P."/>
            <person name="Lan S."/>
            <person name="Tsai W.C."/>
            <person name="Van de Peer Y."/>
            <person name="Liu Z.J."/>
        </authorList>
    </citation>
    <scope>NUCLEOTIDE SEQUENCE [LARGE SCALE GENOMIC DNA]</scope>
    <source>
        <strain evidence="1">Lor287</strain>
    </source>
</reference>
<dbReference type="EMBL" id="JBBWWQ010000003">
    <property type="protein sequence ID" value="KAK8952208.1"/>
    <property type="molecule type" value="Genomic_DNA"/>
</dbReference>
<organism evidence="1 2">
    <name type="scientific">Platanthera zijinensis</name>
    <dbReference type="NCBI Taxonomy" id="2320716"/>
    <lineage>
        <taxon>Eukaryota</taxon>
        <taxon>Viridiplantae</taxon>
        <taxon>Streptophyta</taxon>
        <taxon>Embryophyta</taxon>
        <taxon>Tracheophyta</taxon>
        <taxon>Spermatophyta</taxon>
        <taxon>Magnoliopsida</taxon>
        <taxon>Liliopsida</taxon>
        <taxon>Asparagales</taxon>
        <taxon>Orchidaceae</taxon>
        <taxon>Orchidoideae</taxon>
        <taxon>Orchideae</taxon>
        <taxon>Orchidinae</taxon>
        <taxon>Platanthera</taxon>
    </lineage>
</organism>
<dbReference type="Proteomes" id="UP001418222">
    <property type="component" value="Unassembled WGS sequence"/>
</dbReference>
<proteinExistence type="predicted"/>
<accession>A0AAP0BW72</accession>